<evidence type="ECO:0000313" key="2">
    <source>
        <dbReference type="EMBL" id="WVZ07701.1"/>
    </source>
</evidence>
<evidence type="ECO:0000313" key="3">
    <source>
        <dbReference type="Proteomes" id="UP001374535"/>
    </source>
</evidence>
<evidence type="ECO:0000256" key="1">
    <source>
        <dbReference type="SAM" id="MobiDB-lite"/>
    </source>
</evidence>
<reference evidence="2 3" key="1">
    <citation type="journal article" date="2023" name="Life. Sci Alliance">
        <title>Evolutionary insights into 3D genome organization and epigenetic landscape of Vigna mungo.</title>
        <authorList>
            <person name="Junaid A."/>
            <person name="Singh B."/>
            <person name="Bhatia S."/>
        </authorList>
    </citation>
    <scope>NUCLEOTIDE SEQUENCE [LARGE SCALE GENOMIC DNA]</scope>
    <source>
        <strain evidence="2">Urdbean</strain>
    </source>
</reference>
<protein>
    <submittedName>
        <fullName evidence="2">Uncharacterized protein</fullName>
    </submittedName>
</protein>
<dbReference type="EMBL" id="CP144695">
    <property type="protein sequence ID" value="WVZ07701.1"/>
    <property type="molecule type" value="Genomic_DNA"/>
</dbReference>
<organism evidence="2 3">
    <name type="scientific">Vigna mungo</name>
    <name type="common">Black gram</name>
    <name type="synonym">Phaseolus mungo</name>
    <dbReference type="NCBI Taxonomy" id="3915"/>
    <lineage>
        <taxon>Eukaryota</taxon>
        <taxon>Viridiplantae</taxon>
        <taxon>Streptophyta</taxon>
        <taxon>Embryophyta</taxon>
        <taxon>Tracheophyta</taxon>
        <taxon>Spermatophyta</taxon>
        <taxon>Magnoliopsida</taxon>
        <taxon>eudicotyledons</taxon>
        <taxon>Gunneridae</taxon>
        <taxon>Pentapetalae</taxon>
        <taxon>rosids</taxon>
        <taxon>fabids</taxon>
        <taxon>Fabales</taxon>
        <taxon>Fabaceae</taxon>
        <taxon>Papilionoideae</taxon>
        <taxon>50 kb inversion clade</taxon>
        <taxon>NPAAA clade</taxon>
        <taxon>indigoferoid/millettioid clade</taxon>
        <taxon>Phaseoleae</taxon>
        <taxon>Vigna</taxon>
    </lineage>
</organism>
<sequence>MINGFSANTPPIVRRLRRRDLPPSRVQPAEVSAAAGELWPAVHWRDAAADICVQEFQSGAVHGRAREALRVDLHDARIRRADGVLGGPGAEPVHSAERREAVGLQLPRFHIEPARKTLSSVDERRSAQENALAHHELRQLLHHQGSPSPPHRPPHRPQPRYLVRSCYSHGPGKKG</sequence>
<keyword evidence="3" id="KW-1185">Reference proteome</keyword>
<dbReference type="AlphaFoldDB" id="A0AAQ3NEU2"/>
<proteinExistence type="predicted"/>
<name>A0AAQ3NEU2_VIGMU</name>
<gene>
    <name evidence="2" type="ORF">V8G54_021047</name>
</gene>
<feature type="region of interest" description="Disordered" evidence="1">
    <location>
        <begin position="142"/>
        <end position="175"/>
    </location>
</feature>
<accession>A0AAQ3NEU2</accession>
<dbReference type="Proteomes" id="UP001374535">
    <property type="component" value="Chromosome 6"/>
</dbReference>